<feature type="region of interest" description="Disordered" evidence="1">
    <location>
        <begin position="46"/>
        <end position="100"/>
    </location>
</feature>
<evidence type="ECO:0000256" key="1">
    <source>
        <dbReference type="SAM" id="MobiDB-lite"/>
    </source>
</evidence>
<accession>A0AA36FBY2</accession>
<feature type="compositionally biased region" description="Polar residues" evidence="1">
    <location>
        <begin position="71"/>
        <end position="100"/>
    </location>
</feature>
<name>A0AA36FBY2_OCTVU</name>
<protein>
    <submittedName>
        <fullName evidence="2">Uncharacterized protein</fullName>
    </submittedName>
</protein>
<keyword evidence="3" id="KW-1185">Reference proteome</keyword>
<gene>
    <name evidence="2" type="ORF">OCTVUL_1B012770</name>
</gene>
<proteinExistence type="predicted"/>
<evidence type="ECO:0000313" key="2">
    <source>
        <dbReference type="EMBL" id="CAI9732395.1"/>
    </source>
</evidence>
<dbReference type="Proteomes" id="UP001162480">
    <property type="component" value="Chromosome 14"/>
</dbReference>
<reference evidence="2" key="1">
    <citation type="submission" date="2023-08" db="EMBL/GenBank/DDBJ databases">
        <authorList>
            <person name="Alioto T."/>
            <person name="Alioto T."/>
            <person name="Gomez Garrido J."/>
        </authorList>
    </citation>
    <scope>NUCLEOTIDE SEQUENCE</scope>
</reference>
<sequence length="131" mass="14451">MMCIQEAALASSLGKEEQHILLSSDHTWNELTAEHYETLPGFKFCHQEQSHNPDRQSLAQTISRSKDIDPSTGSNTSGQVSQSNNVINLKSTQADSGNLTLPQSQAWNLPMRNSFTSYSKPLSKVPKGVFS</sequence>
<organism evidence="2 3">
    <name type="scientific">Octopus vulgaris</name>
    <name type="common">Common octopus</name>
    <dbReference type="NCBI Taxonomy" id="6645"/>
    <lineage>
        <taxon>Eukaryota</taxon>
        <taxon>Metazoa</taxon>
        <taxon>Spiralia</taxon>
        <taxon>Lophotrochozoa</taxon>
        <taxon>Mollusca</taxon>
        <taxon>Cephalopoda</taxon>
        <taxon>Coleoidea</taxon>
        <taxon>Octopodiformes</taxon>
        <taxon>Octopoda</taxon>
        <taxon>Incirrata</taxon>
        <taxon>Octopodidae</taxon>
        <taxon>Octopus</taxon>
    </lineage>
</organism>
<evidence type="ECO:0000313" key="3">
    <source>
        <dbReference type="Proteomes" id="UP001162480"/>
    </source>
</evidence>
<dbReference type="EMBL" id="OX597827">
    <property type="protein sequence ID" value="CAI9732395.1"/>
    <property type="molecule type" value="Genomic_DNA"/>
</dbReference>
<dbReference type="AlphaFoldDB" id="A0AA36FBY2"/>